<feature type="region of interest" description="Disordered" evidence="2">
    <location>
        <begin position="50"/>
        <end position="94"/>
    </location>
</feature>
<dbReference type="Pfam" id="PF03107">
    <property type="entry name" value="C1_2"/>
    <property type="match status" value="1"/>
</dbReference>
<organism evidence="4 5">
    <name type="scientific">Lithospermum erythrorhizon</name>
    <name type="common">Purple gromwell</name>
    <name type="synonym">Lithospermum officinale var. erythrorhizon</name>
    <dbReference type="NCBI Taxonomy" id="34254"/>
    <lineage>
        <taxon>Eukaryota</taxon>
        <taxon>Viridiplantae</taxon>
        <taxon>Streptophyta</taxon>
        <taxon>Embryophyta</taxon>
        <taxon>Tracheophyta</taxon>
        <taxon>Spermatophyta</taxon>
        <taxon>Magnoliopsida</taxon>
        <taxon>eudicotyledons</taxon>
        <taxon>Gunneridae</taxon>
        <taxon>Pentapetalae</taxon>
        <taxon>asterids</taxon>
        <taxon>lamiids</taxon>
        <taxon>Boraginales</taxon>
        <taxon>Boraginaceae</taxon>
        <taxon>Boraginoideae</taxon>
        <taxon>Lithospermeae</taxon>
        <taxon>Lithospermum</taxon>
    </lineage>
</organism>
<gene>
    <name evidence="4" type="ORF">LIER_01524</name>
</gene>
<keyword evidence="1" id="KW-0677">Repeat</keyword>
<dbReference type="Proteomes" id="UP001454036">
    <property type="component" value="Unassembled WGS sequence"/>
</dbReference>
<evidence type="ECO:0000256" key="2">
    <source>
        <dbReference type="SAM" id="MobiDB-lite"/>
    </source>
</evidence>
<accession>A0AAV3NL82</accession>
<reference evidence="4 5" key="1">
    <citation type="submission" date="2024-01" db="EMBL/GenBank/DDBJ databases">
        <title>The complete chloroplast genome sequence of Lithospermum erythrorhizon: insights into the phylogenetic relationship among Boraginaceae species and the maternal lineages of purple gromwells.</title>
        <authorList>
            <person name="Okada T."/>
            <person name="Watanabe K."/>
        </authorList>
    </citation>
    <scope>NUCLEOTIDE SEQUENCE [LARGE SCALE GENOMIC DNA]</scope>
</reference>
<comment type="caution">
    <text evidence="4">The sequence shown here is derived from an EMBL/GenBank/DDBJ whole genome shotgun (WGS) entry which is preliminary data.</text>
</comment>
<evidence type="ECO:0000313" key="4">
    <source>
        <dbReference type="EMBL" id="GAA0140107.1"/>
    </source>
</evidence>
<dbReference type="AlphaFoldDB" id="A0AAV3NL82"/>
<proteinExistence type="predicted"/>
<name>A0AAV3NL82_LITER</name>
<evidence type="ECO:0000313" key="5">
    <source>
        <dbReference type="Proteomes" id="UP001454036"/>
    </source>
</evidence>
<feature type="domain" description="DC1" evidence="3">
    <location>
        <begin position="10"/>
        <end position="42"/>
    </location>
</feature>
<dbReference type="InterPro" id="IPR046349">
    <property type="entry name" value="C1-like_sf"/>
</dbReference>
<dbReference type="SUPFAM" id="SSF57889">
    <property type="entry name" value="Cysteine-rich domain"/>
    <property type="match status" value="1"/>
</dbReference>
<sequence length="153" mass="17251">MKLIFKSPYDDNTTITCDVCKSVINPDHWFYVCQSCDFGSHLDYIEAKPRPKQMNNDDSVPAASAQQQQEPQHQPYDSMYPGNTSTPGVQHPPPQVPNLNTTNQAHQQAMDDMAAVNKAQEEIDAAHAYYALQAKGRRAALDLIDDGRRYSYF</sequence>
<feature type="compositionally biased region" description="Low complexity" evidence="2">
    <location>
        <begin position="57"/>
        <end position="78"/>
    </location>
</feature>
<dbReference type="EMBL" id="BAABME010000148">
    <property type="protein sequence ID" value="GAA0140107.1"/>
    <property type="molecule type" value="Genomic_DNA"/>
</dbReference>
<evidence type="ECO:0000256" key="1">
    <source>
        <dbReference type="ARBA" id="ARBA00022737"/>
    </source>
</evidence>
<protein>
    <recommendedName>
        <fullName evidence="3">DC1 domain-containing protein</fullName>
    </recommendedName>
</protein>
<evidence type="ECO:0000259" key="3">
    <source>
        <dbReference type="Pfam" id="PF03107"/>
    </source>
</evidence>
<keyword evidence="5" id="KW-1185">Reference proteome</keyword>
<dbReference type="InterPro" id="IPR004146">
    <property type="entry name" value="DC1"/>
</dbReference>